<keyword evidence="6" id="KW-1185">Reference proteome</keyword>
<dbReference type="PROSITE" id="PS00041">
    <property type="entry name" value="HTH_ARAC_FAMILY_1"/>
    <property type="match status" value="1"/>
</dbReference>
<evidence type="ECO:0000256" key="1">
    <source>
        <dbReference type="ARBA" id="ARBA00023015"/>
    </source>
</evidence>
<evidence type="ECO:0000313" key="5">
    <source>
        <dbReference type="EMBL" id="MFK4752401.1"/>
    </source>
</evidence>
<dbReference type="Proteomes" id="UP001620597">
    <property type="component" value="Unassembled WGS sequence"/>
</dbReference>
<dbReference type="Pfam" id="PF12833">
    <property type="entry name" value="HTH_18"/>
    <property type="match status" value="1"/>
</dbReference>
<sequence>MTNWSNHRDKLYQQLNSLGEGSNTLISNPSGSVVISQASYGAFSGIGRDRPYAVFMLCVGGGGRTVRKNNSVLLDDVWQPGRAGFALPESAAEGFTPAMDTLAIAFDIDDIPACHSGSINPEELRPATRQLLDDTLLTELMLALLRNAESHGAASAFFDHGVSLLIYRLTQLLRSQRYPTRITTSNCGKLEAAMAMMDTRLDGDLRVTELAHACGLDAKTFTRTFKRQTGYTPYQYLTFQRMKLARLLLLNDTTVTETALRVGYSNPAKFAAAFKHWVGSLPSQWKHSHNQ</sequence>
<name>A0ABW8NHJ3_9GAMM</name>
<feature type="domain" description="HTH araC/xylS-type" evidence="4">
    <location>
        <begin position="191"/>
        <end position="288"/>
    </location>
</feature>
<evidence type="ECO:0000256" key="3">
    <source>
        <dbReference type="ARBA" id="ARBA00023163"/>
    </source>
</evidence>
<evidence type="ECO:0000259" key="4">
    <source>
        <dbReference type="PROSITE" id="PS01124"/>
    </source>
</evidence>
<keyword evidence="1" id="KW-0805">Transcription regulation</keyword>
<organism evidence="5 6">
    <name type="scientific">Oceanobacter antarcticus</name>
    <dbReference type="NCBI Taxonomy" id="3133425"/>
    <lineage>
        <taxon>Bacteria</taxon>
        <taxon>Pseudomonadati</taxon>
        <taxon>Pseudomonadota</taxon>
        <taxon>Gammaproteobacteria</taxon>
        <taxon>Oceanospirillales</taxon>
        <taxon>Oceanospirillaceae</taxon>
        <taxon>Oceanobacter</taxon>
    </lineage>
</organism>
<comment type="caution">
    <text evidence="5">The sequence shown here is derived from an EMBL/GenBank/DDBJ whole genome shotgun (WGS) entry which is preliminary data.</text>
</comment>
<keyword evidence="2" id="KW-0238">DNA-binding</keyword>
<evidence type="ECO:0000256" key="2">
    <source>
        <dbReference type="ARBA" id="ARBA00023125"/>
    </source>
</evidence>
<proteinExistence type="predicted"/>
<protein>
    <submittedName>
        <fullName evidence="5">AraC family transcriptional regulator</fullName>
    </submittedName>
</protein>
<accession>A0ABW8NHJ3</accession>
<dbReference type="Gene3D" id="1.10.10.60">
    <property type="entry name" value="Homeodomain-like"/>
    <property type="match status" value="2"/>
</dbReference>
<dbReference type="PANTHER" id="PTHR46796:SF6">
    <property type="entry name" value="ARAC SUBFAMILY"/>
    <property type="match status" value="1"/>
</dbReference>
<dbReference type="InterPro" id="IPR018062">
    <property type="entry name" value="HTH_AraC-typ_CS"/>
</dbReference>
<evidence type="ECO:0000313" key="6">
    <source>
        <dbReference type="Proteomes" id="UP001620597"/>
    </source>
</evidence>
<dbReference type="SMART" id="SM00342">
    <property type="entry name" value="HTH_ARAC"/>
    <property type="match status" value="1"/>
</dbReference>
<dbReference type="PROSITE" id="PS01124">
    <property type="entry name" value="HTH_ARAC_FAMILY_2"/>
    <property type="match status" value="1"/>
</dbReference>
<dbReference type="EMBL" id="JBBKTX010000008">
    <property type="protein sequence ID" value="MFK4752401.1"/>
    <property type="molecule type" value="Genomic_DNA"/>
</dbReference>
<dbReference type="InterPro" id="IPR050204">
    <property type="entry name" value="AraC_XylS_family_regulators"/>
</dbReference>
<keyword evidence="3" id="KW-0804">Transcription</keyword>
<dbReference type="InterPro" id="IPR018060">
    <property type="entry name" value="HTH_AraC"/>
</dbReference>
<dbReference type="PANTHER" id="PTHR46796">
    <property type="entry name" value="HTH-TYPE TRANSCRIPTIONAL ACTIVATOR RHAS-RELATED"/>
    <property type="match status" value="1"/>
</dbReference>
<dbReference type="RefSeq" id="WP_416205679.1">
    <property type="nucleotide sequence ID" value="NZ_JBBKTX010000008.1"/>
</dbReference>
<dbReference type="InterPro" id="IPR009057">
    <property type="entry name" value="Homeodomain-like_sf"/>
</dbReference>
<dbReference type="SUPFAM" id="SSF46689">
    <property type="entry name" value="Homeodomain-like"/>
    <property type="match status" value="2"/>
</dbReference>
<reference evidence="5 6" key="1">
    <citation type="submission" date="2024-03" db="EMBL/GenBank/DDBJ databases">
        <title>High-quality draft genome sequence of Oceanobacter sp. wDCs-4.</title>
        <authorList>
            <person name="Dong C."/>
        </authorList>
    </citation>
    <scope>NUCLEOTIDE SEQUENCE [LARGE SCALE GENOMIC DNA]</scope>
    <source>
        <strain evidence="6">wDCs-4</strain>
    </source>
</reference>
<gene>
    <name evidence="5" type="ORF">WG929_08270</name>
</gene>